<dbReference type="PROSITE" id="PS51749">
    <property type="entry name" value="HNH_CAS9"/>
    <property type="match status" value="1"/>
</dbReference>
<dbReference type="Pfam" id="PF13395">
    <property type="entry name" value="HNH_4"/>
    <property type="match status" value="1"/>
</dbReference>
<dbReference type="AlphaFoldDB" id="A0A345DB20"/>
<keyword evidence="9 12" id="KW-0238">DNA-binding</keyword>
<organism evidence="14 15">
    <name type="scientific">Ephemeroptericola cinctiostellae</name>
    <dbReference type="NCBI Taxonomy" id="2268024"/>
    <lineage>
        <taxon>Bacteria</taxon>
        <taxon>Pseudomonadati</taxon>
        <taxon>Pseudomonadota</taxon>
        <taxon>Betaproteobacteria</taxon>
        <taxon>Burkholderiales</taxon>
        <taxon>Burkholderiaceae</taxon>
        <taxon>Ephemeroptericola</taxon>
    </lineage>
</organism>
<dbReference type="GO" id="GO:0003723">
    <property type="term" value="F:RNA binding"/>
    <property type="evidence" value="ECO:0007669"/>
    <property type="project" value="UniProtKB-UniRule"/>
</dbReference>
<protein>
    <submittedName>
        <fullName evidence="14">CRISPR-associated endonuclease Cas9</fullName>
    </submittedName>
</protein>
<dbReference type="Gene3D" id="3.30.420.10">
    <property type="entry name" value="Ribonuclease H-like superfamily/Ribonuclease H"/>
    <property type="match status" value="1"/>
</dbReference>
<dbReference type="KEGG" id="hyf:DTO96_101289"/>
<proteinExistence type="predicted"/>
<evidence type="ECO:0000259" key="13">
    <source>
        <dbReference type="PROSITE" id="PS51749"/>
    </source>
</evidence>
<dbReference type="GO" id="GO:0004519">
    <property type="term" value="F:endonuclease activity"/>
    <property type="evidence" value="ECO:0007669"/>
    <property type="project" value="UniProtKB-UniRule"/>
</dbReference>
<evidence type="ECO:0000256" key="5">
    <source>
        <dbReference type="ARBA" id="ARBA00022801"/>
    </source>
</evidence>
<keyword evidence="4 12" id="KW-0255">Endonuclease</keyword>
<keyword evidence="2 12" id="KW-0540">Nuclease</keyword>
<evidence type="ECO:0000256" key="8">
    <source>
        <dbReference type="ARBA" id="ARBA00023118"/>
    </source>
</evidence>
<dbReference type="OrthoDB" id="9802901at2"/>
<dbReference type="InterPro" id="IPR033114">
    <property type="entry name" value="HNH_CAS9"/>
</dbReference>
<dbReference type="GO" id="GO:0051607">
    <property type="term" value="P:defense response to virus"/>
    <property type="evidence" value="ECO:0007669"/>
    <property type="project" value="UniProtKB-KW"/>
</dbReference>
<dbReference type="Pfam" id="PF18541">
    <property type="entry name" value="RuvC_III"/>
    <property type="match status" value="1"/>
</dbReference>
<dbReference type="EMBL" id="CP031124">
    <property type="protein sequence ID" value="AXF85558.1"/>
    <property type="molecule type" value="Genomic_DNA"/>
</dbReference>
<dbReference type="InterPro" id="IPR036397">
    <property type="entry name" value="RNaseH_sf"/>
</dbReference>
<reference evidence="15" key="1">
    <citation type="submission" date="2018-07" db="EMBL/GenBank/DDBJ databases">
        <authorList>
            <person name="Kim H."/>
        </authorList>
    </citation>
    <scope>NUCLEOTIDE SEQUENCE [LARGE SCALE GENOMIC DNA]</scope>
    <source>
        <strain evidence="15">F02</strain>
    </source>
</reference>
<dbReference type="GO" id="GO:0046872">
    <property type="term" value="F:metal ion binding"/>
    <property type="evidence" value="ECO:0007669"/>
    <property type="project" value="UniProtKB-KW"/>
</dbReference>
<dbReference type="Gene3D" id="1.10.30.50">
    <property type="match status" value="1"/>
</dbReference>
<dbReference type="InterPro" id="IPR003615">
    <property type="entry name" value="HNH_nuc"/>
</dbReference>
<evidence type="ECO:0000313" key="14">
    <source>
        <dbReference type="EMBL" id="AXF85558.1"/>
    </source>
</evidence>
<keyword evidence="3" id="KW-0479">Metal-binding</keyword>
<keyword evidence="5 12" id="KW-0378">Hydrolase</keyword>
<dbReference type="RefSeq" id="WP_114562742.1">
    <property type="nucleotide sequence ID" value="NZ_CP031124.1"/>
</dbReference>
<evidence type="ECO:0000256" key="4">
    <source>
        <dbReference type="ARBA" id="ARBA00022759"/>
    </source>
</evidence>
<evidence type="ECO:0000256" key="6">
    <source>
        <dbReference type="ARBA" id="ARBA00022842"/>
    </source>
</evidence>
<keyword evidence="15" id="KW-1185">Reference proteome</keyword>
<evidence type="ECO:0000256" key="9">
    <source>
        <dbReference type="ARBA" id="ARBA00023125"/>
    </source>
</evidence>
<name>A0A345DB20_9BURK</name>
<sequence length="812" mass="93244">MSKGRGYSSGFKSLSRKQEEKLKSSSTFDEQVKLFTGDVQPGHHRLSHIMQLRETATIGQYMLDRAIRGLPSILKAGTDRTYVTDACEAIDDEVEIQVDKKTGEIIKKTFYNLYALRDELKAEFDLIWKTQTEHHPELNQFAGGQLKQRFMDVLFYQRPLKSVAPMVGGCLLERNLPRAPRVHPAFQTFRIEKTLADLRWGYGRHAKHLSDAELNAIRQALHDPIQLDIDGELSFAKIYKFLAPFREAGSPENLNLGSGGRDGLLGNVTHKRWHGLGLYDAWQDLLRAQEGDKHHVNRQNWVISFLSDLGSVESLYPDNWFEHFYLPDLPTKSGQPARQKAQAAMFKDPRFIEFIDMFRKHEKCDRLSSLRFDSGRASYSVKALKKINVWLKESVQFSEGHIDEHSAIKDLYKQEQANALVILDVLDNPVKTGNGIVDVALMQVKKVVNAFIIKHGKPTRIVVEMAREMSQGISGRNDIQKSQNQNKTINKKAAQNMVEYKVPYSKTNVLKYRLAQDQGYDCPYCGKNMGVMEIYDGSATNIEHIIPQSLTQVGRKYSEIVLAHRHCNDKKGKRVPMEAFAFNTGPIEKLVMRLRELKQDRKAMLLELPETPSNAIDDAILDEFCDRQFNETAWITKITATWLRSLGVNVECTKGQMTAQLRGQWQLESVIPEVRIIEGLPVYSSHDEKGEIKEAIVPAKAMFYDEAGKESTLLWRYWNKQRLTPDEFAELRQTGLYLLEKRCDHRHHLIDAIVTALCNRSMVKRMADEYKKRCEEEAKKPLEIQKKIRFGRREEPMARLRDQVVSAVKYNS</sequence>
<dbReference type="InterPro" id="IPR040619">
    <property type="entry name" value="Cas9_alpha-helical_lobe"/>
</dbReference>
<dbReference type="Pfam" id="PF18470">
    <property type="entry name" value="Cas9_a"/>
    <property type="match status" value="1"/>
</dbReference>
<keyword evidence="8" id="KW-0051">Antiviral defense</keyword>
<evidence type="ECO:0000256" key="10">
    <source>
        <dbReference type="ARBA" id="ARBA00023211"/>
    </source>
</evidence>
<keyword evidence="7" id="KW-0694">RNA-binding</keyword>
<evidence type="ECO:0000256" key="3">
    <source>
        <dbReference type="ARBA" id="ARBA00022723"/>
    </source>
</evidence>
<evidence type="ECO:0000256" key="11">
    <source>
        <dbReference type="ARBA" id="ARBA00046380"/>
    </source>
</evidence>
<evidence type="ECO:0000256" key="12">
    <source>
        <dbReference type="PROSITE-ProRule" id="PRU01085"/>
    </source>
</evidence>
<gene>
    <name evidence="14" type="primary">cas9_3</name>
    <name evidence="14" type="ORF">DTO96_101289</name>
</gene>
<dbReference type="InterPro" id="IPR028629">
    <property type="entry name" value="Cas9"/>
</dbReference>
<dbReference type="NCBIfam" id="TIGR01865">
    <property type="entry name" value="cas_Csn1"/>
    <property type="match status" value="1"/>
</dbReference>
<accession>A0A345DB20</accession>
<evidence type="ECO:0000256" key="2">
    <source>
        <dbReference type="ARBA" id="ARBA00022722"/>
    </source>
</evidence>
<dbReference type="InterPro" id="IPR041383">
    <property type="entry name" value="RuvC_III"/>
</dbReference>
<evidence type="ECO:0000256" key="1">
    <source>
        <dbReference type="ARBA" id="ARBA00001946"/>
    </source>
</evidence>
<feature type="domain" description="HNH Cas9-type" evidence="13">
    <location>
        <begin position="472"/>
        <end position="629"/>
    </location>
</feature>
<comment type="cofactor">
    <cofactor evidence="1">
        <name>Mg(2+)</name>
        <dbReference type="ChEBI" id="CHEBI:18420"/>
    </cofactor>
</comment>
<dbReference type="GO" id="GO:0003677">
    <property type="term" value="F:DNA binding"/>
    <property type="evidence" value="ECO:0007669"/>
    <property type="project" value="UniProtKB-UniRule"/>
</dbReference>
<dbReference type="GO" id="GO:0016787">
    <property type="term" value="F:hydrolase activity"/>
    <property type="evidence" value="ECO:0007669"/>
    <property type="project" value="UniProtKB-KW"/>
</dbReference>
<evidence type="ECO:0000313" key="15">
    <source>
        <dbReference type="Proteomes" id="UP000252182"/>
    </source>
</evidence>
<evidence type="ECO:0000256" key="7">
    <source>
        <dbReference type="ARBA" id="ARBA00022884"/>
    </source>
</evidence>
<comment type="subunit">
    <text evidence="11">Monomer. Binds crRNA and tracrRNA.</text>
</comment>
<dbReference type="Proteomes" id="UP000252182">
    <property type="component" value="Chromosome"/>
</dbReference>
<keyword evidence="6" id="KW-0460">Magnesium</keyword>
<keyword evidence="10" id="KW-0464">Manganese</keyword>